<keyword evidence="2" id="KW-1185">Reference proteome</keyword>
<dbReference type="Proteomes" id="UP000053097">
    <property type="component" value="Unassembled WGS sequence"/>
</dbReference>
<gene>
    <name evidence="1" type="ORF">X777_02900</name>
</gene>
<proteinExistence type="predicted"/>
<organism evidence="1 2">
    <name type="scientific">Ooceraea biroi</name>
    <name type="common">Clonal raider ant</name>
    <name type="synonym">Cerapachys biroi</name>
    <dbReference type="NCBI Taxonomy" id="2015173"/>
    <lineage>
        <taxon>Eukaryota</taxon>
        <taxon>Metazoa</taxon>
        <taxon>Ecdysozoa</taxon>
        <taxon>Arthropoda</taxon>
        <taxon>Hexapoda</taxon>
        <taxon>Insecta</taxon>
        <taxon>Pterygota</taxon>
        <taxon>Neoptera</taxon>
        <taxon>Endopterygota</taxon>
        <taxon>Hymenoptera</taxon>
        <taxon>Apocrita</taxon>
        <taxon>Aculeata</taxon>
        <taxon>Formicoidea</taxon>
        <taxon>Formicidae</taxon>
        <taxon>Dorylinae</taxon>
        <taxon>Ooceraea</taxon>
    </lineage>
</organism>
<protein>
    <submittedName>
        <fullName evidence="1">Uncharacterized protein</fullName>
    </submittedName>
</protein>
<dbReference type="AlphaFoldDB" id="A0A026WKT6"/>
<accession>A0A026WKT6</accession>
<dbReference type="EMBL" id="KK107167">
    <property type="protein sequence ID" value="EZA56281.1"/>
    <property type="molecule type" value="Genomic_DNA"/>
</dbReference>
<evidence type="ECO:0000313" key="1">
    <source>
        <dbReference type="EMBL" id="EZA56281.1"/>
    </source>
</evidence>
<name>A0A026WKT6_OOCBI</name>
<reference evidence="1 2" key="1">
    <citation type="journal article" date="2014" name="Curr. Biol.">
        <title>The genome of the clonal raider ant Cerapachys biroi.</title>
        <authorList>
            <person name="Oxley P.R."/>
            <person name="Ji L."/>
            <person name="Fetter-Pruneda I."/>
            <person name="McKenzie S.K."/>
            <person name="Li C."/>
            <person name="Hu H."/>
            <person name="Zhang G."/>
            <person name="Kronauer D.J."/>
        </authorList>
    </citation>
    <scope>NUCLEOTIDE SEQUENCE [LARGE SCALE GENOMIC DNA]</scope>
</reference>
<evidence type="ECO:0000313" key="2">
    <source>
        <dbReference type="Proteomes" id="UP000053097"/>
    </source>
</evidence>
<sequence>MCRTRRMFLETFENSLSGSQRACPTSRCTNVGREKVHRCFHPRLSS</sequence>